<accession>A0AAU9RLB4</accession>
<dbReference type="AlphaFoldDB" id="A0AAU9RLB4"/>
<dbReference type="InterPro" id="IPR053283">
    <property type="entry name" value="TUNICAMYCIN_INDUCED_1"/>
</dbReference>
<evidence type="ECO:0000313" key="2">
    <source>
        <dbReference type="EMBL" id="CAH2043511.1"/>
    </source>
</evidence>
<keyword evidence="3" id="KW-1185">Reference proteome</keyword>
<organism evidence="2 3">
    <name type="scientific">Thlaspi arvense</name>
    <name type="common">Field penny-cress</name>
    <dbReference type="NCBI Taxonomy" id="13288"/>
    <lineage>
        <taxon>Eukaryota</taxon>
        <taxon>Viridiplantae</taxon>
        <taxon>Streptophyta</taxon>
        <taxon>Embryophyta</taxon>
        <taxon>Tracheophyta</taxon>
        <taxon>Spermatophyta</taxon>
        <taxon>Magnoliopsida</taxon>
        <taxon>eudicotyledons</taxon>
        <taxon>Gunneridae</taxon>
        <taxon>Pentapetalae</taxon>
        <taxon>rosids</taxon>
        <taxon>malvids</taxon>
        <taxon>Brassicales</taxon>
        <taxon>Brassicaceae</taxon>
        <taxon>Thlaspideae</taxon>
        <taxon>Thlaspi</taxon>
    </lineage>
</organism>
<dbReference type="EMBL" id="OU466858">
    <property type="protein sequence ID" value="CAH2043511.1"/>
    <property type="molecule type" value="Genomic_DNA"/>
</dbReference>
<reference evidence="2 3" key="1">
    <citation type="submission" date="2022-03" db="EMBL/GenBank/DDBJ databases">
        <authorList>
            <person name="Nunn A."/>
            <person name="Chopra R."/>
            <person name="Nunn A."/>
            <person name="Contreras Garrido A."/>
        </authorList>
    </citation>
    <scope>NUCLEOTIDE SEQUENCE [LARGE SCALE GENOMIC DNA]</scope>
</reference>
<dbReference type="Proteomes" id="UP000836841">
    <property type="component" value="Chromosome 2"/>
</dbReference>
<keyword evidence="1" id="KW-0732">Signal</keyword>
<sequence>MMGRRLLVCAGALFLILFTILPSSTALISSPEANHPYPKAISDLKEAIVKGLGFQSEEVKISGFDVRDALVGHAVSYEFDLEIDNKVLPIKLLEDVNRWEYVDLPIFQVEQPNEAIVDENGLVPMSKKKKSSDVSPVLAPFQLAGPMEIWIQDANNMRLSLPYDVEAGVLKKVILADGAAVTVTGARSVSLRHPIDFPLPLNQSSNGFVASGLLSLAEQLRRGSSNQETPLLSLRIVGPTSLATTSQSPDSKLKLKRLAPGLVELSSMFKDKSSSVSTIGGAATATTLLTPREFTTMWPITSINGSNANLLGFEKLLTSVLGPKALEKGSFKVLKADVAAQTFMKIGFGVERKLKESDVEGLNFPEWRTKPETMIMHFEVLAKVDGERVVPENVMRVDPIPSEDTIAQNVISGNVTMSKLPITQPPPSPFTL</sequence>
<feature type="chain" id="PRO_5043818449" description="Tunicamycin induced 1" evidence="1">
    <location>
        <begin position="27"/>
        <end position="432"/>
    </location>
</feature>
<protein>
    <recommendedName>
        <fullName evidence="4">Tunicamycin induced 1</fullName>
    </recommendedName>
</protein>
<evidence type="ECO:0008006" key="4">
    <source>
        <dbReference type="Google" id="ProtNLM"/>
    </source>
</evidence>
<evidence type="ECO:0000313" key="3">
    <source>
        <dbReference type="Proteomes" id="UP000836841"/>
    </source>
</evidence>
<gene>
    <name evidence="2" type="ORF">TAV2_LOCUS6421</name>
</gene>
<name>A0AAU9RLB4_THLAR</name>
<dbReference type="PANTHER" id="PTHR34454:SF2">
    <property type="entry name" value="PROTEIN TUNICAMYCIN INDUCED 1"/>
    <property type="match status" value="1"/>
</dbReference>
<feature type="signal peptide" evidence="1">
    <location>
        <begin position="1"/>
        <end position="26"/>
    </location>
</feature>
<dbReference type="PANTHER" id="PTHR34454">
    <property type="entry name" value="TUNICAMYCIN INDUCED PROTEIN"/>
    <property type="match status" value="1"/>
</dbReference>
<proteinExistence type="predicted"/>
<evidence type="ECO:0000256" key="1">
    <source>
        <dbReference type="SAM" id="SignalP"/>
    </source>
</evidence>